<name>A0ACB8X910_9TELE</name>
<keyword evidence="2" id="KW-1185">Reference proteome</keyword>
<protein>
    <submittedName>
        <fullName evidence="1">Uncharacterized protein</fullName>
    </submittedName>
</protein>
<accession>A0ACB8X910</accession>
<dbReference type="EMBL" id="CM041532">
    <property type="protein sequence ID" value="KAI3376616.1"/>
    <property type="molecule type" value="Genomic_DNA"/>
</dbReference>
<feature type="non-terminal residue" evidence="1">
    <location>
        <position position="95"/>
    </location>
</feature>
<comment type="caution">
    <text evidence="1">The sequence shown here is derived from an EMBL/GenBank/DDBJ whole genome shotgun (WGS) entry which is preliminary data.</text>
</comment>
<sequence length="95" mass="10012">MAAGLVACQTPSAGGSLTSCLPLVFKVKQEKHISHSWIISTGSPQGCVLSPLLYSLYINSCTSGHLSIGVLKFAEEGAWLQSAIAPRPICLKDPE</sequence>
<organism evidence="1 2">
    <name type="scientific">Scortum barcoo</name>
    <name type="common">barcoo grunter</name>
    <dbReference type="NCBI Taxonomy" id="214431"/>
    <lineage>
        <taxon>Eukaryota</taxon>
        <taxon>Metazoa</taxon>
        <taxon>Chordata</taxon>
        <taxon>Craniata</taxon>
        <taxon>Vertebrata</taxon>
        <taxon>Euteleostomi</taxon>
        <taxon>Actinopterygii</taxon>
        <taxon>Neopterygii</taxon>
        <taxon>Teleostei</taxon>
        <taxon>Neoteleostei</taxon>
        <taxon>Acanthomorphata</taxon>
        <taxon>Eupercaria</taxon>
        <taxon>Centrarchiformes</taxon>
        <taxon>Terapontoidei</taxon>
        <taxon>Terapontidae</taxon>
        <taxon>Scortum</taxon>
    </lineage>
</organism>
<evidence type="ECO:0000313" key="1">
    <source>
        <dbReference type="EMBL" id="KAI3376616.1"/>
    </source>
</evidence>
<reference evidence="1" key="1">
    <citation type="submission" date="2022-04" db="EMBL/GenBank/DDBJ databases">
        <title>Jade perch genome.</title>
        <authorList>
            <person name="Chao B."/>
        </authorList>
    </citation>
    <scope>NUCLEOTIDE SEQUENCE</scope>
    <source>
        <strain evidence="1">CB-2022</strain>
    </source>
</reference>
<proteinExistence type="predicted"/>
<evidence type="ECO:0000313" key="2">
    <source>
        <dbReference type="Proteomes" id="UP000831701"/>
    </source>
</evidence>
<gene>
    <name evidence="1" type="ORF">L3Q82_017050</name>
</gene>
<dbReference type="Proteomes" id="UP000831701">
    <property type="component" value="Chromosome 2"/>
</dbReference>